<dbReference type="EMBL" id="MRVG01000006">
    <property type="protein sequence ID" value="PMB67935.1"/>
    <property type="molecule type" value="Genomic_DNA"/>
</dbReference>
<dbReference type="PANTHER" id="PTHR40628:SF1">
    <property type="entry name" value="CHROMO DOMAIN-CONTAINING PROTEIN"/>
    <property type="match status" value="1"/>
</dbReference>
<dbReference type="PANTHER" id="PTHR40628">
    <property type="entry name" value="CHROMO DOMAIN-CONTAINING PROTEIN"/>
    <property type="match status" value="1"/>
</dbReference>
<organism evidence="1 2">
    <name type="scientific">Beauveria bassiana</name>
    <name type="common">White muscardine disease fungus</name>
    <name type="synonym">Tritirachium shiotae</name>
    <dbReference type="NCBI Taxonomy" id="176275"/>
    <lineage>
        <taxon>Eukaryota</taxon>
        <taxon>Fungi</taxon>
        <taxon>Dikarya</taxon>
        <taxon>Ascomycota</taxon>
        <taxon>Pezizomycotina</taxon>
        <taxon>Sordariomycetes</taxon>
        <taxon>Hypocreomycetidae</taxon>
        <taxon>Hypocreales</taxon>
        <taxon>Cordycipitaceae</taxon>
        <taxon>Beauveria</taxon>
    </lineage>
</organism>
<name>A0A2N6NKX9_BEABA</name>
<dbReference type="Proteomes" id="UP000235728">
    <property type="component" value="Unassembled WGS sequence"/>
</dbReference>
<proteinExistence type="predicted"/>
<accession>A0A2N6NKX9</accession>
<protein>
    <submittedName>
        <fullName evidence="1">Uncharacterized protein</fullName>
    </submittedName>
</protein>
<evidence type="ECO:0000313" key="1">
    <source>
        <dbReference type="EMBL" id="PMB67935.1"/>
    </source>
</evidence>
<dbReference type="AlphaFoldDB" id="A0A2N6NKX9"/>
<gene>
    <name evidence="1" type="ORF">BM221_006110</name>
</gene>
<reference evidence="1 2" key="1">
    <citation type="journal article" date="2016" name="Appl. Microbiol. Biotechnol.">
        <title>Characterization of T-DNA insertion mutants with decreased virulence in the entomopathogenic fungus Beauveria bassiana JEF-007.</title>
        <authorList>
            <person name="Kim S."/>
            <person name="Lee S.J."/>
            <person name="Nai Y.S."/>
            <person name="Yu J.S."/>
            <person name="Lee M.R."/>
            <person name="Yang Y.T."/>
            <person name="Kim J.S."/>
        </authorList>
    </citation>
    <scope>NUCLEOTIDE SEQUENCE [LARGE SCALE GENOMIC DNA]</scope>
    <source>
        <strain evidence="1 2">JEF-007</strain>
    </source>
</reference>
<sequence length="349" mass="37154">MINTLPCPAWVFSPESNAHRAKDRSWFGDDYQTISSALSLQRRSSDSLQLEVIGIGTVELPVKRRPDARGAQSHGVLRLRNVLHVPSGLCNVVGGKALLAADYLVRRGPGGGGIREISDKNGGAVAYLHQPNARLGGRHLQVRLSGPPIGPRLGPSPFVKGESYSFSARWHDDAREQVMRTLAKSKPVVASSKPAMVKSQPGAVAKTPAQSPAATGAAVAANPPLAFTEEEREWMRRHHGSVYLFLRVCGLKGSSAEDAQAARRVIRMRMAGGSMNSGGGGGGASSSVSVVVAEAERCFGREELAWVRERYGDGLSFMVSLRLRWARAGDGRKANKIAGILMASDGDGG</sequence>
<comment type="caution">
    <text evidence="1">The sequence shown here is derived from an EMBL/GenBank/DDBJ whole genome shotgun (WGS) entry which is preliminary data.</text>
</comment>
<dbReference type="OMA" id="AKDRCWF"/>
<evidence type="ECO:0000313" key="2">
    <source>
        <dbReference type="Proteomes" id="UP000235728"/>
    </source>
</evidence>